<accession>A0A0C1ZLP0</accession>
<sequence length="187" mass="19787">MSEDEHGHDDDHDHDHETEVISRVELIFTPSDGGTAVVAAFSDPDGDGGMSGSSEPIELSAGTEYTLTITLSNDLADPAVDITEEIAEEAEEHQVFIVDDAMLLTTAYADVESDYGTNAVNEDLPVGLAHTVTAGTAGTSKFRVMLRHLPELNGTPQKTAGLEDDFAAGEALPGDVDVDLTFDLTVI</sequence>
<dbReference type="Proteomes" id="UP000031599">
    <property type="component" value="Unassembled WGS sequence"/>
</dbReference>
<proteinExistence type="predicted"/>
<dbReference type="AlphaFoldDB" id="A0A0C1ZLP0"/>
<protein>
    <submittedName>
        <fullName evidence="1">Uncharacterized protein</fullName>
    </submittedName>
</protein>
<name>A0A0C1ZLP0_9BACT</name>
<evidence type="ECO:0000313" key="2">
    <source>
        <dbReference type="Proteomes" id="UP000031599"/>
    </source>
</evidence>
<organism evidence="1 2">
    <name type="scientific">Enhygromyxa salina</name>
    <dbReference type="NCBI Taxonomy" id="215803"/>
    <lineage>
        <taxon>Bacteria</taxon>
        <taxon>Pseudomonadati</taxon>
        <taxon>Myxococcota</taxon>
        <taxon>Polyangia</taxon>
        <taxon>Nannocystales</taxon>
        <taxon>Nannocystaceae</taxon>
        <taxon>Enhygromyxa</taxon>
    </lineage>
</organism>
<evidence type="ECO:0000313" key="1">
    <source>
        <dbReference type="EMBL" id="KIG18444.1"/>
    </source>
</evidence>
<comment type="caution">
    <text evidence="1">The sequence shown here is derived from an EMBL/GenBank/DDBJ whole genome shotgun (WGS) entry which is preliminary data.</text>
</comment>
<reference evidence="1 2" key="1">
    <citation type="submission" date="2014-12" db="EMBL/GenBank/DDBJ databases">
        <title>Genome assembly of Enhygromyxa salina DSM 15201.</title>
        <authorList>
            <person name="Sharma G."/>
            <person name="Subramanian S."/>
        </authorList>
    </citation>
    <scope>NUCLEOTIDE SEQUENCE [LARGE SCALE GENOMIC DNA]</scope>
    <source>
        <strain evidence="1 2">DSM 15201</strain>
    </source>
</reference>
<dbReference type="RefSeq" id="WP_052547064.1">
    <property type="nucleotide sequence ID" value="NZ_JMCC02000011.1"/>
</dbReference>
<dbReference type="EMBL" id="JMCC02000011">
    <property type="protein sequence ID" value="KIG18444.1"/>
    <property type="molecule type" value="Genomic_DNA"/>
</dbReference>
<gene>
    <name evidence="1" type="ORF">DB30_00729</name>
</gene>